<evidence type="ECO:0000259" key="4">
    <source>
        <dbReference type="Pfam" id="PF00535"/>
    </source>
</evidence>
<dbReference type="PANTHER" id="PTHR43398:SF1">
    <property type="entry name" value="DOLICHOL-PHOSPHATE MANNOSYLTRANSFERASE SUBUNIT 1"/>
    <property type="match status" value="1"/>
</dbReference>
<comment type="caution">
    <text evidence="5">The sequence shown here is derived from an EMBL/GenBank/DDBJ whole genome shotgun (WGS) entry which is preliminary data.</text>
</comment>
<protein>
    <submittedName>
        <fullName evidence="5">Polyprenol monophosphomannose synthase</fullName>
    </submittedName>
</protein>
<name>A0A444PZD3_9MICO</name>
<keyword evidence="2" id="KW-0328">Glycosyltransferase</keyword>
<dbReference type="Proteomes" id="UP000288547">
    <property type="component" value="Unassembled WGS sequence"/>
</dbReference>
<keyword evidence="3" id="KW-0808">Transferase</keyword>
<dbReference type="InterPro" id="IPR039528">
    <property type="entry name" value="DPM1-like"/>
</dbReference>
<dbReference type="RefSeq" id="WP_128494095.1">
    <property type="nucleotide sequence ID" value="NZ_RZNB01000001.1"/>
</dbReference>
<dbReference type="EMBL" id="RZNB01000001">
    <property type="protein sequence ID" value="RWZ53252.1"/>
    <property type="molecule type" value="Genomic_DNA"/>
</dbReference>
<proteinExistence type="inferred from homology"/>
<dbReference type="GO" id="GO:0009247">
    <property type="term" value="P:glycolipid biosynthetic process"/>
    <property type="evidence" value="ECO:0007669"/>
    <property type="project" value="TreeGrafter"/>
</dbReference>
<evidence type="ECO:0000313" key="6">
    <source>
        <dbReference type="Proteomes" id="UP000288547"/>
    </source>
</evidence>
<dbReference type="InterPro" id="IPR029044">
    <property type="entry name" value="Nucleotide-diphossugar_trans"/>
</dbReference>
<gene>
    <name evidence="5" type="ORF">ELQ90_01875</name>
</gene>
<dbReference type="AlphaFoldDB" id="A0A444PZD3"/>
<dbReference type="GO" id="GO:0004582">
    <property type="term" value="F:dolichyl-phosphate beta-D-mannosyltransferase activity"/>
    <property type="evidence" value="ECO:0007669"/>
    <property type="project" value="InterPro"/>
</dbReference>
<dbReference type="Gene3D" id="3.90.550.10">
    <property type="entry name" value="Spore Coat Polysaccharide Biosynthesis Protein SpsA, Chain A"/>
    <property type="match status" value="1"/>
</dbReference>
<reference evidence="5 6" key="1">
    <citation type="submission" date="2018-12" db="EMBL/GenBank/DDBJ databases">
        <authorList>
            <person name="Li F."/>
        </authorList>
    </citation>
    <scope>NUCLEOTIDE SEQUENCE [LARGE SCALE GENOMIC DNA]</scope>
    <source>
        <strain evidence="5 6">11W25H-1</strain>
    </source>
</reference>
<keyword evidence="6" id="KW-1185">Reference proteome</keyword>
<evidence type="ECO:0000256" key="3">
    <source>
        <dbReference type="ARBA" id="ARBA00022679"/>
    </source>
</evidence>
<evidence type="ECO:0000256" key="2">
    <source>
        <dbReference type="ARBA" id="ARBA00022676"/>
    </source>
</evidence>
<dbReference type="GO" id="GO:0016020">
    <property type="term" value="C:membrane"/>
    <property type="evidence" value="ECO:0007669"/>
    <property type="project" value="GOC"/>
</dbReference>
<dbReference type="FunFam" id="3.90.550.10:FF:000122">
    <property type="entry name" value="Dolichol-phosphate mannosyltransferase subunit 1"/>
    <property type="match status" value="1"/>
</dbReference>
<feature type="domain" description="Glycosyltransferase 2-like" evidence="4">
    <location>
        <begin position="2"/>
        <end position="167"/>
    </location>
</feature>
<evidence type="ECO:0000256" key="1">
    <source>
        <dbReference type="ARBA" id="ARBA00006739"/>
    </source>
</evidence>
<dbReference type="Pfam" id="PF00535">
    <property type="entry name" value="Glycos_transf_2"/>
    <property type="match status" value="1"/>
</dbReference>
<dbReference type="InterPro" id="IPR001173">
    <property type="entry name" value="Glyco_trans_2-like"/>
</dbReference>
<dbReference type="CDD" id="cd06442">
    <property type="entry name" value="DPM1_like"/>
    <property type="match status" value="1"/>
</dbReference>
<dbReference type="PANTHER" id="PTHR43398">
    <property type="entry name" value="DOLICHOL-PHOSPHATE MANNOSYLTRANSFERASE SUBUNIT 1"/>
    <property type="match status" value="1"/>
</dbReference>
<dbReference type="SUPFAM" id="SSF53448">
    <property type="entry name" value="Nucleotide-diphospho-sugar transferases"/>
    <property type="match status" value="1"/>
</dbReference>
<dbReference type="OrthoDB" id="9810303at2"/>
<evidence type="ECO:0000313" key="5">
    <source>
        <dbReference type="EMBL" id="RWZ53252.1"/>
    </source>
</evidence>
<comment type="similarity">
    <text evidence="1">Belongs to the glycosyltransferase 2 family.</text>
</comment>
<sequence length="237" mass="26402">MIPTYQERDNVERILDRLLTAFPEAHALVVDDGSPDGTADLAEARSRIDPRVHVLRRTEKNGLGAAYIAAMHWGISRGYDVLVEMDADGSHPPETLPTMVAALDRPTRPGLVIGSRWVDGGSVVNWPKSREALSRAGNAYARIALGIGVKDATAGYRVYRAELLERIPLDDIDSHGYCFQVDMTLRVLDAGESIVEVPIEFREREHGESKMSRSIVIEAMLKVTQWGFARRVLRRAR</sequence>
<organism evidence="5 6">
    <name type="scientific">Labedella phragmitis</name>
    <dbReference type="NCBI Taxonomy" id="2498849"/>
    <lineage>
        <taxon>Bacteria</taxon>
        <taxon>Bacillati</taxon>
        <taxon>Actinomycetota</taxon>
        <taxon>Actinomycetes</taxon>
        <taxon>Micrococcales</taxon>
        <taxon>Microbacteriaceae</taxon>
        <taxon>Labedella</taxon>
    </lineage>
</organism>
<accession>A0A444PZD3</accession>